<dbReference type="Pfam" id="PF20122">
    <property type="entry name" value="DUF6512"/>
    <property type="match status" value="1"/>
</dbReference>
<feature type="transmembrane region" description="Helical" evidence="1">
    <location>
        <begin position="6"/>
        <end position="22"/>
    </location>
</feature>
<comment type="caution">
    <text evidence="2">The sequence shown here is derived from an EMBL/GenBank/DDBJ whole genome shotgun (WGS) entry which is preliminary data.</text>
</comment>
<keyword evidence="1" id="KW-1133">Transmembrane helix</keyword>
<name>A0A955I1Z4_9BACT</name>
<feature type="transmembrane region" description="Helical" evidence="1">
    <location>
        <begin position="42"/>
        <end position="58"/>
    </location>
</feature>
<feature type="transmembrane region" description="Helical" evidence="1">
    <location>
        <begin position="70"/>
        <end position="88"/>
    </location>
</feature>
<reference evidence="2" key="1">
    <citation type="submission" date="2020-04" db="EMBL/GenBank/DDBJ databases">
        <authorList>
            <person name="Zhang T."/>
        </authorList>
    </citation>
    <scope>NUCLEOTIDE SEQUENCE</scope>
    <source>
        <strain evidence="2">HKST-UBA17</strain>
    </source>
</reference>
<organism evidence="2 3">
    <name type="scientific">Candidatus Dojkabacteria bacterium</name>
    <dbReference type="NCBI Taxonomy" id="2099670"/>
    <lineage>
        <taxon>Bacteria</taxon>
        <taxon>Candidatus Dojkabacteria</taxon>
    </lineage>
</organism>
<dbReference type="InterPro" id="IPR045407">
    <property type="entry name" value="DUF6512"/>
</dbReference>
<evidence type="ECO:0000313" key="2">
    <source>
        <dbReference type="EMBL" id="MCA9376614.1"/>
    </source>
</evidence>
<sequence length="169" mass="20119">MWIQAVIIGLIGSALHFVFELTRYNRFVGRFTPVNESTWEHLKLVYFPFMLLMFFNLYDTDDISKLVSSYLWGTLLAMVIIPLIFYFYQIFTHRSVLLFDITLYFIAVFAGQFAQVYLYQEEVLLLPIWSSSSALFIILIMFMLWTYYPPRNFLFQHPQGKTYGITHLE</sequence>
<dbReference type="Proteomes" id="UP000741282">
    <property type="component" value="Unassembled WGS sequence"/>
</dbReference>
<protein>
    <submittedName>
        <fullName evidence="2">Uncharacterized protein</fullName>
    </submittedName>
</protein>
<dbReference type="AlphaFoldDB" id="A0A955I1Z4"/>
<reference evidence="2" key="2">
    <citation type="journal article" date="2021" name="Microbiome">
        <title>Successional dynamics and alternative stable states in a saline activated sludge microbial community over 9 years.</title>
        <authorList>
            <person name="Wang Y."/>
            <person name="Ye J."/>
            <person name="Ju F."/>
            <person name="Liu L."/>
            <person name="Boyd J.A."/>
            <person name="Deng Y."/>
            <person name="Parks D.H."/>
            <person name="Jiang X."/>
            <person name="Yin X."/>
            <person name="Woodcroft B.J."/>
            <person name="Tyson G.W."/>
            <person name="Hugenholtz P."/>
            <person name="Polz M.F."/>
            <person name="Zhang T."/>
        </authorList>
    </citation>
    <scope>NUCLEOTIDE SEQUENCE</scope>
    <source>
        <strain evidence="2">HKST-UBA17</strain>
    </source>
</reference>
<proteinExistence type="predicted"/>
<feature type="transmembrane region" description="Helical" evidence="1">
    <location>
        <begin position="124"/>
        <end position="148"/>
    </location>
</feature>
<keyword evidence="1" id="KW-0472">Membrane</keyword>
<accession>A0A955I1Z4</accession>
<dbReference type="EMBL" id="JAGQLN010000005">
    <property type="protein sequence ID" value="MCA9376614.1"/>
    <property type="molecule type" value="Genomic_DNA"/>
</dbReference>
<evidence type="ECO:0000256" key="1">
    <source>
        <dbReference type="SAM" id="Phobius"/>
    </source>
</evidence>
<evidence type="ECO:0000313" key="3">
    <source>
        <dbReference type="Proteomes" id="UP000741282"/>
    </source>
</evidence>
<feature type="transmembrane region" description="Helical" evidence="1">
    <location>
        <begin position="95"/>
        <end position="118"/>
    </location>
</feature>
<keyword evidence="1" id="KW-0812">Transmembrane</keyword>
<gene>
    <name evidence="2" type="ORF">KC685_01705</name>
</gene>